<comment type="caution">
    <text evidence="1">The sequence shown here is derived from an EMBL/GenBank/DDBJ whole genome shotgun (WGS) entry which is preliminary data.</text>
</comment>
<dbReference type="EMBL" id="REGN01000214">
    <property type="protein sequence ID" value="RNA43549.1"/>
    <property type="molecule type" value="Genomic_DNA"/>
</dbReference>
<protein>
    <submittedName>
        <fullName evidence="1">Uncharacterized protein</fullName>
    </submittedName>
</protein>
<accession>A0A3M7T6K6</accession>
<gene>
    <name evidence="1" type="ORF">BpHYR1_053905</name>
</gene>
<keyword evidence="2" id="KW-1185">Reference proteome</keyword>
<dbReference type="AlphaFoldDB" id="A0A3M7T6K6"/>
<evidence type="ECO:0000313" key="1">
    <source>
        <dbReference type="EMBL" id="RNA43549.1"/>
    </source>
</evidence>
<reference evidence="1 2" key="1">
    <citation type="journal article" date="2018" name="Sci. Rep.">
        <title>Genomic signatures of local adaptation to the degree of environmental predictability in rotifers.</title>
        <authorList>
            <person name="Franch-Gras L."/>
            <person name="Hahn C."/>
            <person name="Garcia-Roger E.M."/>
            <person name="Carmona M.J."/>
            <person name="Serra M."/>
            <person name="Gomez A."/>
        </authorList>
    </citation>
    <scope>NUCLEOTIDE SEQUENCE [LARGE SCALE GENOMIC DNA]</scope>
    <source>
        <strain evidence="1">HYR1</strain>
    </source>
</reference>
<name>A0A3M7T6K6_BRAPC</name>
<proteinExistence type="predicted"/>
<organism evidence="1 2">
    <name type="scientific">Brachionus plicatilis</name>
    <name type="common">Marine rotifer</name>
    <name type="synonym">Brachionus muelleri</name>
    <dbReference type="NCBI Taxonomy" id="10195"/>
    <lineage>
        <taxon>Eukaryota</taxon>
        <taxon>Metazoa</taxon>
        <taxon>Spiralia</taxon>
        <taxon>Gnathifera</taxon>
        <taxon>Rotifera</taxon>
        <taxon>Eurotatoria</taxon>
        <taxon>Monogononta</taxon>
        <taxon>Pseudotrocha</taxon>
        <taxon>Ploima</taxon>
        <taxon>Brachionidae</taxon>
        <taxon>Brachionus</taxon>
    </lineage>
</organism>
<evidence type="ECO:0000313" key="2">
    <source>
        <dbReference type="Proteomes" id="UP000276133"/>
    </source>
</evidence>
<sequence>MYLQKNKLFVKKLDVLRKSSDTFHQSFDAEGIVHLGSSERRSAFFSASLLGIFFTLKTLKYHKLDKGAKARTFIIIIYNLNEKVEKEYKLKITCTHFVPQLFLSSTLLQLFQWGKEKSRKNLGKEMYKLVLNYTMTTIVLQLFEIKIDLLNLSIDLSRLPTLYFTERNSFEYLY</sequence>
<dbReference type="Proteomes" id="UP000276133">
    <property type="component" value="Unassembled WGS sequence"/>
</dbReference>